<evidence type="ECO:0000256" key="3">
    <source>
        <dbReference type="PROSITE-ProRule" id="PRU00221"/>
    </source>
</evidence>
<evidence type="ECO:0000256" key="1">
    <source>
        <dbReference type="ARBA" id="ARBA00022574"/>
    </source>
</evidence>
<keyword evidence="5" id="KW-1185">Reference proteome</keyword>
<dbReference type="SUPFAM" id="SSF50978">
    <property type="entry name" value="WD40 repeat-like"/>
    <property type="match status" value="1"/>
</dbReference>
<reference evidence="5" key="1">
    <citation type="submission" date="2014-03" db="EMBL/GenBank/DDBJ databases">
        <authorList>
            <person name="Aksoy S."/>
            <person name="Warren W."/>
            <person name="Wilson R.K."/>
        </authorList>
    </citation>
    <scope>NUCLEOTIDE SEQUENCE [LARGE SCALE GENOMIC DNA]</scope>
    <source>
        <strain evidence="5">IAEA</strain>
    </source>
</reference>
<name>A0A1A9WWE5_9MUSC</name>
<dbReference type="Gene3D" id="2.130.10.10">
    <property type="entry name" value="YVTN repeat-like/Quinoprotein amine dehydrogenase"/>
    <property type="match status" value="2"/>
</dbReference>
<dbReference type="AlphaFoldDB" id="A0A1A9WWE5"/>
<dbReference type="EnsemblMetazoa" id="GBRI034946-RA">
    <property type="protein sequence ID" value="GBRI034946-PA"/>
    <property type="gene ID" value="GBRI034946"/>
</dbReference>
<dbReference type="VEuPathDB" id="VectorBase:GBRI034946"/>
<keyword evidence="1 3" id="KW-0853">WD repeat</keyword>
<accession>A0A1A9WWE5</accession>
<evidence type="ECO:0000256" key="2">
    <source>
        <dbReference type="ARBA" id="ARBA00022737"/>
    </source>
</evidence>
<dbReference type="PROSITE" id="PS00678">
    <property type="entry name" value="WD_REPEATS_1"/>
    <property type="match status" value="2"/>
</dbReference>
<dbReference type="STRING" id="37001.A0A1A9WWE5"/>
<dbReference type="SMART" id="SM00320">
    <property type="entry name" value="WD40"/>
    <property type="match status" value="3"/>
</dbReference>
<dbReference type="PROSITE" id="PS50294">
    <property type="entry name" value="WD_REPEATS_REGION"/>
    <property type="match status" value="3"/>
</dbReference>
<dbReference type="PANTHER" id="PTHR19879:SF9">
    <property type="entry name" value="TRANSCRIPTION INITIATION FACTOR TFIID SUBUNIT 5"/>
    <property type="match status" value="1"/>
</dbReference>
<dbReference type="PANTHER" id="PTHR19879">
    <property type="entry name" value="TRANSCRIPTION INITIATION FACTOR TFIID"/>
    <property type="match status" value="1"/>
</dbReference>
<keyword evidence="2" id="KW-0677">Repeat</keyword>
<dbReference type="PRINTS" id="PR00320">
    <property type="entry name" value="GPROTEINBRPT"/>
</dbReference>
<dbReference type="InterPro" id="IPR036322">
    <property type="entry name" value="WD40_repeat_dom_sf"/>
</dbReference>
<dbReference type="PROSITE" id="PS50082">
    <property type="entry name" value="WD_REPEATS_2"/>
    <property type="match status" value="3"/>
</dbReference>
<reference evidence="4" key="2">
    <citation type="submission" date="2020-05" db="UniProtKB">
        <authorList>
            <consortium name="EnsemblMetazoa"/>
        </authorList>
    </citation>
    <scope>IDENTIFICATION</scope>
    <source>
        <strain evidence="4">IAEA</strain>
    </source>
</reference>
<sequence length="139" mass="15430">MCLCLIAQLRGHTAELSNCVWNFACELIATSSLDSTACIWDMRQLDKTLYHIKDHTDEVLDVAFDSTGKRLATASNDCTARVWDVYASADTTARLWLVESGLCSQILAGHEGEVFSSAFNYSGDIILTASKDNTCRLWR</sequence>
<feature type="repeat" description="WD" evidence="3">
    <location>
        <begin position="9"/>
        <end position="50"/>
    </location>
</feature>
<dbReference type="Pfam" id="PF00400">
    <property type="entry name" value="WD40"/>
    <property type="match status" value="3"/>
</dbReference>
<dbReference type="InterPro" id="IPR019775">
    <property type="entry name" value="WD40_repeat_CS"/>
</dbReference>
<feature type="repeat" description="WD" evidence="3">
    <location>
        <begin position="107"/>
        <end position="139"/>
    </location>
</feature>
<protein>
    <submittedName>
        <fullName evidence="4">WD_REPEATS_REGION domain-containing protein</fullName>
    </submittedName>
</protein>
<dbReference type="InterPro" id="IPR015943">
    <property type="entry name" value="WD40/YVTN_repeat-like_dom_sf"/>
</dbReference>
<dbReference type="InterPro" id="IPR020472">
    <property type="entry name" value="WD40_PAC1"/>
</dbReference>
<dbReference type="Proteomes" id="UP000091820">
    <property type="component" value="Unassembled WGS sequence"/>
</dbReference>
<evidence type="ECO:0000313" key="5">
    <source>
        <dbReference type="Proteomes" id="UP000091820"/>
    </source>
</evidence>
<feature type="repeat" description="WD" evidence="3">
    <location>
        <begin position="52"/>
        <end position="93"/>
    </location>
</feature>
<organism evidence="4 5">
    <name type="scientific">Glossina brevipalpis</name>
    <dbReference type="NCBI Taxonomy" id="37001"/>
    <lineage>
        <taxon>Eukaryota</taxon>
        <taxon>Metazoa</taxon>
        <taxon>Ecdysozoa</taxon>
        <taxon>Arthropoda</taxon>
        <taxon>Hexapoda</taxon>
        <taxon>Insecta</taxon>
        <taxon>Pterygota</taxon>
        <taxon>Neoptera</taxon>
        <taxon>Endopterygota</taxon>
        <taxon>Diptera</taxon>
        <taxon>Brachycera</taxon>
        <taxon>Muscomorpha</taxon>
        <taxon>Hippoboscoidea</taxon>
        <taxon>Glossinidae</taxon>
        <taxon>Glossina</taxon>
    </lineage>
</organism>
<proteinExistence type="predicted"/>
<dbReference type="InterPro" id="IPR001680">
    <property type="entry name" value="WD40_rpt"/>
</dbReference>
<evidence type="ECO:0000313" key="4">
    <source>
        <dbReference type="EnsemblMetazoa" id="GBRI034946-PA"/>
    </source>
</evidence>